<name>A0A7G1ID96_MYCKA</name>
<reference evidence="1 2" key="1">
    <citation type="submission" date="2020-07" db="EMBL/GenBank/DDBJ databases">
        <title>Mycobacterium kansasii (former subtype) with zoonotic potential isolated from diseased indoor pet cat, Japan.</title>
        <authorList>
            <person name="Fukano H."/>
            <person name="Terazono T."/>
            <person name="Hoshino Y."/>
        </authorList>
    </citation>
    <scope>NUCLEOTIDE SEQUENCE [LARGE SCALE GENOMIC DNA]</scope>
    <source>
        <strain evidence="1 2">Kuro-I</strain>
    </source>
</reference>
<organism evidence="1 2">
    <name type="scientific">Mycobacterium kansasii</name>
    <dbReference type="NCBI Taxonomy" id="1768"/>
    <lineage>
        <taxon>Bacteria</taxon>
        <taxon>Bacillati</taxon>
        <taxon>Actinomycetota</taxon>
        <taxon>Actinomycetes</taxon>
        <taxon>Mycobacteriales</taxon>
        <taxon>Mycobacteriaceae</taxon>
        <taxon>Mycobacterium</taxon>
    </lineage>
</organism>
<dbReference type="EMBL" id="AP023343">
    <property type="protein sequence ID" value="BCI87862.1"/>
    <property type="molecule type" value="Genomic_DNA"/>
</dbReference>
<dbReference type="AlphaFoldDB" id="A0A7G1ID96"/>
<dbReference type="Proteomes" id="UP000516380">
    <property type="component" value="Chromosome"/>
</dbReference>
<protein>
    <submittedName>
        <fullName evidence="1">Uncharacterized protein</fullName>
    </submittedName>
</protein>
<evidence type="ECO:0000313" key="1">
    <source>
        <dbReference type="EMBL" id="BCI87862.1"/>
    </source>
</evidence>
<gene>
    <name evidence="1" type="ORF">NIIDMKKI_30680</name>
</gene>
<evidence type="ECO:0000313" key="2">
    <source>
        <dbReference type="Proteomes" id="UP000516380"/>
    </source>
</evidence>
<proteinExistence type="predicted"/>
<accession>A0A7G1ID96</accession>
<keyword evidence="2" id="KW-1185">Reference proteome</keyword>
<sequence>MSGALPVAKGVFSVLSSDKEAAQYFNGQAYAQAVLHEAAFADDPTHSGYDQHLYDAATLRALVDVGTHNAFQANEDNGYHQGVSEYQSKKSAYETGLQGLTTAGGFIPGVGRIAGPTIGILGHNLENAVLGPTPTAPTENPIQPMSLGMADQEILNAMLGTGHTVAGLPPGYIVYDHDHPNGRIATPEELGVTAGQYNSVIGPALSQSLEPRPPSERFSPDVGLVSRYDDIVGVPHPDQGRK</sequence>